<reference evidence="1 2" key="1">
    <citation type="journal article" date="2019" name="Sci. Rep.">
        <title>Orb-weaving spider Araneus ventricosus genome elucidates the spidroin gene catalogue.</title>
        <authorList>
            <person name="Kono N."/>
            <person name="Nakamura H."/>
            <person name="Ohtoshi R."/>
            <person name="Moran D.A.P."/>
            <person name="Shinohara A."/>
            <person name="Yoshida Y."/>
            <person name="Fujiwara M."/>
            <person name="Mori M."/>
            <person name="Tomita M."/>
            <person name="Arakawa K."/>
        </authorList>
    </citation>
    <scope>NUCLEOTIDE SEQUENCE [LARGE SCALE GENOMIC DNA]</scope>
</reference>
<accession>A0A4Y2D7G2</accession>
<gene>
    <name evidence="1" type="ORF">AVEN_228515_1</name>
</gene>
<dbReference type="AlphaFoldDB" id="A0A4Y2D7G2"/>
<sequence>MRCKKEEKARCFAIPRQEPYKWSKKDTFRLAGGTLFSCGSKKLKVPRKGAARHRTKQLATPIIFSESLKTYSEILFHWRGPISPPPRYGPAHNHFTIPRHHFYDYSYRRFEVKRRDCSHIYGSYIVGNEAVSHWLSASRDLACY</sequence>
<proteinExistence type="predicted"/>
<name>A0A4Y2D7G2_ARAVE</name>
<dbReference type="EMBL" id="BGPR01000318">
    <property type="protein sequence ID" value="GBM12722.1"/>
    <property type="molecule type" value="Genomic_DNA"/>
</dbReference>
<evidence type="ECO:0000313" key="1">
    <source>
        <dbReference type="EMBL" id="GBM12722.1"/>
    </source>
</evidence>
<comment type="caution">
    <text evidence="1">The sequence shown here is derived from an EMBL/GenBank/DDBJ whole genome shotgun (WGS) entry which is preliminary data.</text>
</comment>
<keyword evidence="2" id="KW-1185">Reference proteome</keyword>
<protein>
    <submittedName>
        <fullName evidence="1">Uncharacterized protein</fullName>
    </submittedName>
</protein>
<evidence type="ECO:0000313" key="2">
    <source>
        <dbReference type="Proteomes" id="UP000499080"/>
    </source>
</evidence>
<dbReference type="Proteomes" id="UP000499080">
    <property type="component" value="Unassembled WGS sequence"/>
</dbReference>
<organism evidence="1 2">
    <name type="scientific">Araneus ventricosus</name>
    <name type="common">Orbweaver spider</name>
    <name type="synonym">Epeira ventricosa</name>
    <dbReference type="NCBI Taxonomy" id="182803"/>
    <lineage>
        <taxon>Eukaryota</taxon>
        <taxon>Metazoa</taxon>
        <taxon>Ecdysozoa</taxon>
        <taxon>Arthropoda</taxon>
        <taxon>Chelicerata</taxon>
        <taxon>Arachnida</taxon>
        <taxon>Araneae</taxon>
        <taxon>Araneomorphae</taxon>
        <taxon>Entelegynae</taxon>
        <taxon>Araneoidea</taxon>
        <taxon>Araneidae</taxon>
        <taxon>Araneus</taxon>
    </lineage>
</organism>